<keyword evidence="4" id="KW-0732">Signal</keyword>
<accession>A0ABT8DVS2</accession>
<feature type="transmembrane region" description="Helical" evidence="3">
    <location>
        <begin position="230"/>
        <end position="248"/>
    </location>
</feature>
<comment type="caution">
    <text evidence="6">The sequence shown here is derived from an EMBL/GenBank/DDBJ whole genome shotgun (WGS) entry which is preliminary data.</text>
</comment>
<dbReference type="InterPro" id="IPR017853">
    <property type="entry name" value="GH"/>
</dbReference>
<evidence type="ECO:0000256" key="3">
    <source>
        <dbReference type="SAM" id="Phobius"/>
    </source>
</evidence>
<feature type="transmembrane region" description="Helical" evidence="3">
    <location>
        <begin position="116"/>
        <end position="142"/>
    </location>
</feature>
<keyword evidence="2" id="KW-0326">Glycosidase</keyword>
<dbReference type="PROSITE" id="PS51257">
    <property type="entry name" value="PROKAR_LIPOPROTEIN"/>
    <property type="match status" value="1"/>
</dbReference>
<feature type="transmembrane region" description="Helical" evidence="3">
    <location>
        <begin position="195"/>
        <end position="218"/>
    </location>
</feature>
<protein>
    <submittedName>
        <fullName evidence="6">Cellulase family glycosylhydrolase</fullName>
    </submittedName>
</protein>
<evidence type="ECO:0000256" key="1">
    <source>
        <dbReference type="ARBA" id="ARBA00022801"/>
    </source>
</evidence>
<keyword evidence="3" id="KW-1133">Transmembrane helix</keyword>
<evidence type="ECO:0000256" key="4">
    <source>
        <dbReference type="SAM" id="SignalP"/>
    </source>
</evidence>
<evidence type="ECO:0000313" key="7">
    <source>
        <dbReference type="Proteomes" id="UP001228044"/>
    </source>
</evidence>
<sequence>MSAALRTSLALAVLLAACAAADPSGLFAPIGWTGHPIAQWWWWAPYLVYAPLALLGTYAASRAVLAGPPVGWLRRVGRLWAAIVLVVAAAQVVCGALLLLPLIWQQRYVLPLESSAAFVFWSSGYAAVKMLLLGWLPAAVGATARPIDAGAQPAAPLPVVAGTLLLLALLGSWLATHWWQGSALGYVYGQDGALFAPSAAAGPLRSVLALTLIAVVMWRALRASGSALHAGAMAGLALWLLQAALWLLGRPWAAADQWGVPALVVRGLEAGSFALLCACIAVPLNALLRNKGSRQRRAALAVCALALLIAGLQALRFEPPGLAAEVDARTSPGLRVVHTPAGSMLADPNGARVILRGINVNQLGAYQPRDAGLPTVLPLTEQDFADIAALGMNVVRLTLSWSELEPQPGQISEAYLARIATALDWARAHRVYVVLDIHQDAWGMQVGAPPGTECRPGSSPMVGWDGAPPWATLSDGTAPCQFTGRDMAPNVSRAFQSFYMDREGIQTRLVQAWGALAKAFGADPIVAGYDLLNEPNFAETPPIASTLLLANFYARSIAAIREAERSLPDGFSHPVFIEPSIFWSGFGIDNLPPRDFSSDRQIVFSPHLYNESITADQDFGFTFVSIERGVALAEAAARQLRMPLWIGEWGFFKPPGSELPGLERQVRAEDAARIGSAFWAWKQGCGDPHVYPGKVAGNIRLWRCPEMEEIGSEPRITGPLSRPLLRSSPDPLALLRRDAAGISLSGHWSGRASDEAAACALELWLPGERAPQWQAGEGVRLASVTRVAPGQASLGPSGGWILKACLLGGPYRLRLS</sequence>
<dbReference type="Gene3D" id="3.20.20.80">
    <property type="entry name" value="Glycosidases"/>
    <property type="match status" value="1"/>
</dbReference>
<feature type="domain" description="Glycoside hydrolase family 5" evidence="5">
    <location>
        <begin position="350"/>
        <end position="683"/>
    </location>
</feature>
<feature type="chain" id="PRO_5046902919" evidence="4">
    <location>
        <begin position="22"/>
        <end position="816"/>
    </location>
</feature>
<keyword evidence="3" id="KW-0812">Transmembrane</keyword>
<proteinExistence type="predicted"/>
<dbReference type="PANTHER" id="PTHR31308:SF3">
    <property type="entry name" value="ENDOGLYCOCERAMIDASE"/>
    <property type="match status" value="1"/>
</dbReference>
<feature type="transmembrane region" description="Helical" evidence="3">
    <location>
        <begin position="298"/>
        <end position="315"/>
    </location>
</feature>
<keyword evidence="7" id="KW-1185">Reference proteome</keyword>
<dbReference type="Proteomes" id="UP001228044">
    <property type="component" value="Unassembled WGS sequence"/>
</dbReference>
<feature type="transmembrane region" description="Helical" evidence="3">
    <location>
        <begin position="268"/>
        <end position="286"/>
    </location>
</feature>
<dbReference type="Pfam" id="PF00150">
    <property type="entry name" value="Cellulase"/>
    <property type="match status" value="1"/>
</dbReference>
<dbReference type="InterPro" id="IPR001547">
    <property type="entry name" value="Glyco_hydro_5"/>
</dbReference>
<evidence type="ECO:0000313" key="6">
    <source>
        <dbReference type="EMBL" id="MDN3922362.1"/>
    </source>
</evidence>
<reference evidence="6 7" key="1">
    <citation type="submission" date="2023-06" db="EMBL/GenBank/DDBJ databases">
        <title>Pelomonas sp. PFR6 16S ribosomal RNA gene Genome sequencing and assembly.</title>
        <authorList>
            <person name="Woo H."/>
        </authorList>
    </citation>
    <scope>NUCLEOTIDE SEQUENCE [LARGE SCALE GENOMIC DNA]</scope>
    <source>
        <strain evidence="6 7">PFR6</strain>
    </source>
</reference>
<evidence type="ECO:0000256" key="2">
    <source>
        <dbReference type="ARBA" id="ARBA00023295"/>
    </source>
</evidence>
<name>A0ABT8DVS2_9BURK</name>
<gene>
    <name evidence="6" type="ORF">QWJ38_18885</name>
</gene>
<feature type="transmembrane region" description="Helical" evidence="3">
    <location>
        <begin position="40"/>
        <end position="59"/>
    </location>
</feature>
<evidence type="ECO:0000259" key="5">
    <source>
        <dbReference type="Pfam" id="PF00150"/>
    </source>
</evidence>
<dbReference type="RefSeq" id="WP_290360665.1">
    <property type="nucleotide sequence ID" value="NZ_JAUHHC010000005.1"/>
</dbReference>
<dbReference type="PANTHER" id="PTHR31308">
    <property type="match status" value="1"/>
</dbReference>
<organism evidence="6 7">
    <name type="scientific">Roseateles violae</name>
    <dbReference type="NCBI Taxonomy" id="3058042"/>
    <lineage>
        <taxon>Bacteria</taxon>
        <taxon>Pseudomonadati</taxon>
        <taxon>Pseudomonadota</taxon>
        <taxon>Betaproteobacteria</taxon>
        <taxon>Burkholderiales</taxon>
        <taxon>Sphaerotilaceae</taxon>
        <taxon>Roseateles</taxon>
    </lineage>
</organism>
<dbReference type="SUPFAM" id="SSF51445">
    <property type="entry name" value="(Trans)glycosidases"/>
    <property type="match status" value="1"/>
</dbReference>
<dbReference type="InterPro" id="IPR052066">
    <property type="entry name" value="Glycosphingolipid_Hydrolases"/>
</dbReference>
<feature type="transmembrane region" description="Helical" evidence="3">
    <location>
        <begin position="154"/>
        <end position="175"/>
    </location>
</feature>
<feature type="signal peptide" evidence="4">
    <location>
        <begin position="1"/>
        <end position="21"/>
    </location>
</feature>
<keyword evidence="1" id="KW-0378">Hydrolase</keyword>
<dbReference type="EMBL" id="JAUHHC010000005">
    <property type="protein sequence ID" value="MDN3922362.1"/>
    <property type="molecule type" value="Genomic_DNA"/>
</dbReference>
<keyword evidence="3" id="KW-0472">Membrane</keyword>
<feature type="transmembrane region" description="Helical" evidence="3">
    <location>
        <begin position="79"/>
        <end position="104"/>
    </location>
</feature>